<protein>
    <recommendedName>
        <fullName evidence="1">Large ribosomal subunit protein uL30 N-terminal eukaryotes domain-containing protein</fullName>
    </recommendedName>
</protein>
<dbReference type="InterPro" id="IPR012988">
    <property type="entry name" value="Ribosomal_uL30_N_euk"/>
</dbReference>
<dbReference type="EMBL" id="CM009749">
    <property type="protein sequence ID" value="PUZ75546.1"/>
    <property type="molecule type" value="Genomic_DNA"/>
</dbReference>
<gene>
    <name evidence="2" type="ORF">GQ55_1G182200</name>
</gene>
<proteinExistence type="predicted"/>
<accession>A0A2T7F635</accession>
<reference evidence="2 3" key="1">
    <citation type="submission" date="2018-04" db="EMBL/GenBank/DDBJ databases">
        <title>WGS assembly of Panicum hallii var. hallii HAL2.</title>
        <authorList>
            <person name="Lovell J."/>
            <person name="Jenkins J."/>
            <person name="Lowry D."/>
            <person name="Mamidi S."/>
            <person name="Sreedasyam A."/>
            <person name="Weng X."/>
            <person name="Barry K."/>
            <person name="Bonette J."/>
            <person name="Campitelli B."/>
            <person name="Daum C."/>
            <person name="Gordon S."/>
            <person name="Gould B."/>
            <person name="Lipzen A."/>
            <person name="MacQueen A."/>
            <person name="Palacio-Mejia J."/>
            <person name="Plott C."/>
            <person name="Shakirov E."/>
            <person name="Shu S."/>
            <person name="Yoshinaga Y."/>
            <person name="Zane M."/>
            <person name="Rokhsar D."/>
            <person name="Grimwood J."/>
            <person name="Schmutz J."/>
            <person name="Juenger T."/>
        </authorList>
    </citation>
    <scope>NUCLEOTIDE SEQUENCE [LARGE SCALE GENOMIC DNA]</scope>
    <source>
        <strain evidence="3">cv. HAL2</strain>
    </source>
</reference>
<keyword evidence="3" id="KW-1185">Reference proteome</keyword>
<dbReference type="AlphaFoldDB" id="A0A2T7F635"/>
<evidence type="ECO:0000259" key="1">
    <source>
        <dbReference type="Pfam" id="PF08079"/>
    </source>
</evidence>
<feature type="domain" description="Large ribosomal subunit protein uL30 N-terminal eukaryotes" evidence="1">
    <location>
        <begin position="69"/>
        <end position="114"/>
    </location>
</feature>
<evidence type="ECO:0000313" key="3">
    <source>
        <dbReference type="Proteomes" id="UP000244336"/>
    </source>
</evidence>
<organism evidence="2 3">
    <name type="scientific">Panicum hallii var. hallii</name>
    <dbReference type="NCBI Taxonomy" id="1504633"/>
    <lineage>
        <taxon>Eukaryota</taxon>
        <taxon>Viridiplantae</taxon>
        <taxon>Streptophyta</taxon>
        <taxon>Embryophyta</taxon>
        <taxon>Tracheophyta</taxon>
        <taxon>Spermatophyta</taxon>
        <taxon>Magnoliopsida</taxon>
        <taxon>Liliopsida</taxon>
        <taxon>Poales</taxon>
        <taxon>Poaceae</taxon>
        <taxon>PACMAD clade</taxon>
        <taxon>Panicoideae</taxon>
        <taxon>Panicodae</taxon>
        <taxon>Paniceae</taxon>
        <taxon>Panicinae</taxon>
        <taxon>Panicum</taxon>
        <taxon>Panicum sect. Panicum</taxon>
    </lineage>
</organism>
<evidence type="ECO:0000313" key="2">
    <source>
        <dbReference type="EMBL" id="PUZ75546.1"/>
    </source>
</evidence>
<dbReference type="Gramene" id="PUZ75546">
    <property type="protein sequence ID" value="PUZ75546"/>
    <property type="gene ID" value="GQ55_1G182200"/>
</dbReference>
<dbReference type="Proteomes" id="UP000244336">
    <property type="component" value="Chromosome 1"/>
</dbReference>
<dbReference type="Pfam" id="PF08079">
    <property type="entry name" value="Ribosomal_L30_N"/>
    <property type="match status" value="1"/>
</dbReference>
<dbReference type="STRING" id="1504633.A0A2T7F635"/>
<name>A0A2T7F635_9POAL</name>
<sequence length="147" mass="16478">MPPRHRSTCSRPWRGCGHLLPAVPTRDALSSCSSEPLLYVRPLHATAVPRSPRSCADSSPPSQVLEVLELVLRKRKREEQGAADRKENALADKKKVLESRKIILTRAKQYAQEYCGRTNLNYTDSNTQVLSQGLQRTSNGVTPWLVE</sequence>